<keyword evidence="5" id="KW-0969">Cilium</keyword>
<evidence type="ECO:0000256" key="4">
    <source>
        <dbReference type="SAM" id="MobiDB-lite"/>
    </source>
</evidence>
<comment type="caution">
    <text evidence="5">The sequence shown here is derived from an EMBL/GenBank/DDBJ whole genome shotgun (WGS) entry which is preliminary data.</text>
</comment>
<dbReference type="OrthoDB" id="280334at2"/>
<dbReference type="Pfam" id="PF03963">
    <property type="entry name" value="FlgD"/>
    <property type="match status" value="1"/>
</dbReference>
<feature type="region of interest" description="Disordered" evidence="4">
    <location>
        <begin position="1"/>
        <end position="24"/>
    </location>
</feature>
<proteinExistence type="inferred from homology"/>
<organism evidence="5 6">
    <name type="scientific">Falsibacillus pallidus</name>
    <dbReference type="NCBI Taxonomy" id="493781"/>
    <lineage>
        <taxon>Bacteria</taxon>
        <taxon>Bacillati</taxon>
        <taxon>Bacillota</taxon>
        <taxon>Bacilli</taxon>
        <taxon>Bacillales</taxon>
        <taxon>Bacillaceae</taxon>
        <taxon>Falsibacillus</taxon>
    </lineage>
</organism>
<keyword evidence="5" id="KW-0282">Flagellum</keyword>
<dbReference type="EMBL" id="QQAY01000001">
    <property type="protein sequence ID" value="RDI47454.1"/>
    <property type="molecule type" value="Genomic_DNA"/>
</dbReference>
<evidence type="ECO:0000256" key="2">
    <source>
        <dbReference type="ARBA" id="ARBA00022795"/>
    </source>
</evidence>
<keyword evidence="2 3" id="KW-1005">Bacterial flagellum biogenesis</keyword>
<keyword evidence="5" id="KW-0966">Cell projection</keyword>
<evidence type="ECO:0000256" key="3">
    <source>
        <dbReference type="RuleBase" id="RU362076"/>
    </source>
</evidence>
<dbReference type="NCBIfam" id="NF007197">
    <property type="entry name" value="PRK09618.1"/>
    <property type="match status" value="1"/>
</dbReference>
<evidence type="ECO:0000256" key="1">
    <source>
        <dbReference type="ARBA" id="ARBA00010577"/>
    </source>
</evidence>
<dbReference type="InterPro" id="IPR005648">
    <property type="entry name" value="FlgD"/>
</dbReference>
<comment type="function">
    <text evidence="3">Required for flagellar hook formation. May act as a scaffolding protein.</text>
</comment>
<name>A0A370GXW2_9BACI</name>
<gene>
    <name evidence="5" type="ORF">DFR59_101109</name>
</gene>
<dbReference type="AlphaFoldDB" id="A0A370GXW2"/>
<keyword evidence="6" id="KW-1185">Reference proteome</keyword>
<evidence type="ECO:0000313" key="6">
    <source>
        <dbReference type="Proteomes" id="UP000255326"/>
    </source>
</evidence>
<protein>
    <recommendedName>
        <fullName evidence="3">Basal-body rod modification protein FlgD</fullName>
    </recommendedName>
</protein>
<comment type="similarity">
    <text evidence="1 3">Belongs to the FlgD family.</text>
</comment>
<dbReference type="GO" id="GO:0044781">
    <property type="term" value="P:bacterial-type flagellum organization"/>
    <property type="evidence" value="ECO:0007669"/>
    <property type="project" value="UniProtKB-UniRule"/>
</dbReference>
<sequence>MTNSINSNLFLTNNQNDPRKNSSGVLGKDDFLKILMTQLQNQDPMNPMQDKDFIAQMATFSSLEQMTNMNKSIEQFVKTEQQNQLISFNQFVGREVHWHKVSQPEDQTQEPVVTEGTGLVKSIQFKEDTVDIILSDGTILSPANISEVVDPSEKENPLIQASYLIGKKVSWMDGDNQVSTIVKAVSLKDGKLMITDQDGKLIEAKNITSIE</sequence>
<dbReference type="RefSeq" id="WP_114743677.1">
    <property type="nucleotide sequence ID" value="NZ_QQAY01000001.1"/>
</dbReference>
<dbReference type="Proteomes" id="UP000255326">
    <property type="component" value="Unassembled WGS sequence"/>
</dbReference>
<accession>A0A370GXW2</accession>
<reference evidence="5 6" key="1">
    <citation type="submission" date="2018-07" db="EMBL/GenBank/DDBJ databases">
        <title>Genomic Encyclopedia of Type Strains, Phase IV (KMG-IV): sequencing the most valuable type-strain genomes for metagenomic binning, comparative biology and taxonomic classification.</title>
        <authorList>
            <person name="Goeker M."/>
        </authorList>
    </citation>
    <scope>NUCLEOTIDE SEQUENCE [LARGE SCALE GENOMIC DNA]</scope>
    <source>
        <strain evidence="5 6">DSM 25281</strain>
    </source>
</reference>
<evidence type="ECO:0000313" key="5">
    <source>
        <dbReference type="EMBL" id="RDI47454.1"/>
    </source>
</evidence>